<keyword evidence="2" id="KW-0472">Membrane</keyword>
<dbReference type="EMBL" id="JAODUP010001331">
    <property type="protein sequence ID" value="KAK2140516.1"/>
    <property type="molecule type" value="Genomic_DNA"/>
</dbReference>
<name>A0AAD9MQY2_9ANNE</name>
<dbReference type="Proteomes" id="UP001208570">
    <property type="component" value="Unassembled WGS sequence"/>
</dbReference>
<feature type="region of interest" description="Disordered" evidence="1">
    <location>
        <begin position="242"/>
        <end position="272"/>
    </location>
</feature>
<reference evidence="3" key="1">
    <citation type="journal article" date="2023" name="Mol. Biol. Evol.">
        <title>Third-Generation Sequencing Reveals the Adaptive Role of the Epigenome in Three Deep-Sea Polychaetes.</title>
        <authorList>
            <person name="Perez M."/>
            <person name="Aroh O."/>
            <person name="Sun Y."/>
            <person name="Lan Y."/>
            <person name="Juniper S.K."/>
            <person name="Young C.R."/>
            <person name="Angers B."/>
            <person name="Qian P.Y."/>
        </authorList>
    </citation>
    <scope>NUCLEOTIDE SEQUENCE</scope>
    <source>
        <strain evidence="3">P08H-3</strain>
    </source>
</reference>
<keyword evidence="2" id="KW-0812">Transmembrane</keyword>
<protein>
    <submittedName>
        <fullName evidence="3">Uncharacterized protein</fullName>
    </submittedName>
</protein>
<feature type="transmembrane region" description="Helical" evidence="2">
    <location>
        <begin position="409"/>
        <end position="429"/>
    </location>
</feature>
<proteinExistence type="predicted"/>
<evidence type="ECO:0000313" key="3">
    <source>
        <dbReference type="EMBL" id="KAK2140516.1"/>
    </source>
</evidence>
<keyword evidence="4" id="KW-1185">Reference proteome</keyword>
<feature type="transmembrane region" description="Helical" evidence="2">
    <location>
        <begin position="366"/>
        <end position="389"/>
    </location>
</feature>
<gene>
    <name evidence="3" type="ORF">LSH36_1332g00015</name>
</gene>
<evidence type="ECO:0000256" key="2">
    <source>
        <dbReference type="SAM" id="Phobius"/>
    </source>
</evidence>
<evidence type="ECO:0000256" key="1">
    <source>
        <dbReference type="SAM" id="MobiDB-lite"/>
    </source>
</evidence>
<organism evidence="3 4">
    <name type="scientific">Paralvinella palmiformis</name>
    <dbReference type="NCBI Taxonomy" id="53620"/>
    <lineage>
        <taxon>Eukaryota</taxon>
        <taxon>Metazoa</taxon>
        <taxon>Spiralia</taxon>
        <taxon>Lophotrochozoa</taxon>
        <taxon>Annelida</taxon>
        <taxon>Polychaeta</taxon>
        <taxon>Sedentaria</taxon>
        <taxon>Canalipalpata</taxon>
        <taxon>Terebellida</taxon>
        <taxon>Terebelliformia</taxon>
        <taxon>Alvinellidae</taxon>
        <taxon>Paralvinella</taxon>
    </lineage>
</organism>
<evidence type="ECO:0000313" key="4">
    <source>
        <dbReference type="Proteomes" id="UP001208570"/>
    </source>
</evidence>
<keyword evidence="2" id="KW-1133">Transmembrane helix</keyword>
<dbReference type="AlphaFoldDB" id="A0AAD9MQY2"/>
<comment type="caution">
    <text evidence="3">The sequence shown here is derived from an EMBL/GenBank/DDBJ whole genome shotgun (WGS) entry which is preliminary data.</text>
</comment>
<accession>A0AAD9MQY2</accession>
<sequence length="430" mass="47477">MPEEIPGLKRASKMNNFEIGEGTSNTEIPDPPIEIIGIINDPEEGEFEREDAKETTLNGVGAPLSNGLPEGLLKEIELHKVSDRDDLTHEALSGSDANDQGYLYDQPTMAGTDEEHPIVMQNGLERDNYYIEESSDNPAMDDNLMVEQGNEDVNSVMQHNTRESVLNSAEVLHEHARDPDVPIASEETGYINEELSPDNEGTGFEQSWSNYVPPDDSIGQEVDHENTAVLITSEETVEEAGYITEESSDNDRPASGSHLPSSVPVDVSTEHSMGREVDYDNTRATGYITEEHFGAGVEVHHGQNEPAVAWQVPGSYADFVIAQNAAPQSMSDRHVQEEACSSRKAFVDPEDPEYWFKLKSRINMDLYFAFACFSFLSNIIIGWIALCLVQRGRDSPTVQAARRYGCYSVIISIFAILTTAAVIAILVIFV</sequence>